<evidence type="ECO:0000313" key="1">
    <source>
        <dbReference type="EMBL" id="TFD46987.1"/>
    </source>
</evidence>
<protein>
    <recommendedName>
        <fullName evidence="3">AsnC family protein</fullName>
    </recommendedName>
</protein>
<dbReference type="AlphaFoldDB" id="A0A4R8ZUX4"/>
<keyword evidence="2" id="KW-1185">Reference proteome</keyword>
<accession>A0A4R8ZUX4</accession>
<dbReference type="OrthoDB" id="3579809at2"/>
<gene>
    <name evidence="1" type="ORF">E3T55_16605</name>
</gene>
<name>A0A4R8ZUX4_9MICO</name>
<evidence type="ECO:0008006" key="3">
    <source>
        <dbReference type="Google" id="ProtNLM"/>
    </source>
</evidence>
<proteinExistence type="predicted"/>
<evidence type="ECO:0000313" key="2">
    <source>
        <dbReference type="Proteomes" id="UP000297447"/>
    </source>
</evidence>
<organism evidence="1 2">
    <name type="scientific">Cryobacterium frigoriphilum</name>
    <dbReference type="NCBI Taxonomy" id="1259150"/>
    <lineage>
        <taxon>Bacteria</taxon>
        <taxon>Bacillati</taxon>
        <taxon>Actinomycetota</taxon>
        <taxon>Actinomycetes</taxon>
        <taxon>Micrococcales</taxon>
        <taxon>Microbacteriaceae</taxon>
        <taxon>Cryobacterium</taxon>
    </lineage>
</organism>
<dbReference type="InterPro" id="IPR013324">
    <property type="entry name" value="RNA_pol_sigma_r3/r4-like"/>
</dbReference>
<comment type="caution">
    <text evidence="1">The sequence shown here is derived from an EMBL/GenBank/DDBJ whole genome shotgun (WGS) entry which is preliminary data.</text>
</comment>
<dbReference type="Proteomes" id="UP000297447">
    <property type="component" value="Unassembled WGS sequence"/>
</dbReference>
<sequence length="77" mass="8492">MVDTRTPDPNDPVVHLVALRVVAEARRDLDDREYFHVLQARALGVSWEGIASALGVSRQAVHRRFRSRIAGDALAGS</sequence>
<dbReference type="RefSeq" id="WP_134520663.1">
    <property type="nucleotide sequence ID" value="NZ_SOHE01000069.1"/>
</dbReference>
<reference evidence="1 2" key="1">
    <citation type="submission" date="2019-03" db="EMBL/GenBank/DDBJ databases">
        <title>Genomics of glacier-inhabiting Cryobacterium strains.</title>
        <authorList>
            <person name="Liu Q."/>
            <person name="Xin Y.-H."/>
        </authorList>
    </citation>
    <scope>NUCLEOTIDE SEQUENCE [LARGE SCALE GENOMIC DNA]</scope>
    <source>
        <strain evidence="1 2">Hh14</strain>
    </source>
</reference>
<dbReference type="EMBL" id="SOHE01000069">
    <property type="protein sequence ID" value="TFD46987.1"/>
    <property type="molecule type" value="Genomic_DNA"/>
</dbReference>
<dbReference type="SUPFAM" id="SSF88659">
    <property type="entry name" value="Sigma3 and sigma4 domains of RNA polymerase sigma factors"/>
    <property type="match status" value="1"/>
</dbReference>